<dbReference type="OrthoDB" id="17725at2759"/>
<dbReference type="GO" id="GO:0000293">
    <property type="term" value="F:ferric-chelate reductase activity"/>
    <property type="evidence" value="ECO:0007669"/>
    <property type="project" value="UniProtKB-ARBA"/>
</dbReference>
<feature type="domain" description="Ferric oxidoreductase" evidence="16">
    <location>
        <begin position="97"/>
        <end position="214"/>
    </location>
</feature>
<dbReference type="EMBL" id="HE616743">
    <property type="protein sequence ID" value="CCE90756.1"/>
    <property type="molecule type" value="Genomic_DNA"/>
</dbReference>
<dbReference type="KEGG" id="tdl:TDEL_0B06270"/>
<gene>
    <name evidence="19" type="primary">TDEL0B06270</name>
    <name evidence="19" type="ORF">TDEL_0B06270</name>
</gene>
<dbReference type="Proteomes" id="UP000005627">
    <property type="component" value="Chromosome 2"/>
</dbReference>
<keyword evidence="4" id="KW-0349">Heme</keyword>
<dbReference type="GO" id="GO:0006879">
    <property type="term" value="P:intracellular iron ion homeostasis"/>
    <property type="evidence" value="ECO:0007669"/>
    <property type="project" value="TreeGrafter"/>
</dbReference>
<keyword evidence="5" id="KW-0285">Flavoprotein</keyword>
<feature type="transmembrane region" description="Helical" evidence="15">
    <location>
        <begin position="56"/>
        <end position="81"/>
    </location>
</feature>
<comment type="subcellular location">
    <subcellularLocation>
        <location evidence="2">Membrane</location>
        <topology evidence="2">Multi-pass membrane protein</topology>
    </subcellularLocation>
</comment>
<evidence type="ECO:0000313" key="20">
    <source>
        <dbReference type="Proteomes" id="UP000005627"/>
    </source>
</evidence>
<keyword evidence="14 15" id="KW-0472">Membrane</keyword>
<keyword evidence="7" id="KW-0274">FAD</keyword>
<dbReference type="CDD" id="cd06186">
    <property type="entry name" value="NOX_Duox_like_FAD_NADP"/>
    <property type="match status" value="1"/>
</dbReference>
<dbReference type="GO" id="GO:0006915">
    <property type="term" value="P:apoptotic process"/>
    <property type="evidence" value="ECO:0007669"/>
    <property type="project" value="EnsemblFungi"/>
</dbReference>
<dbReference type="Pfam" id="PF01794">
    <property type="entry name" value="Ferric_reduct"/>
    <property type="match status" value="1"/>
</dbReference>
<dbReference type="Gene3D" id="3.40.50.80">
    <property type="entry name" value="Nucleotide-binding domain of ferredoxin-NADP reductase (FNR) module"/>
    <property type="match status" value="1"/>
</dbReference>
<proteinExistence type="predicted"/>
<dbReference type="GeneID" id="11505072"/>
<dbReference type="SFLD" id="SFLDG01168">
    <property type="entry name" value="Ferric_reductase_subgroup_(FRE"/>
    <property type="match status" value="1"/>
</dbReference>
<keyword evidence="20" id="KW-1185">Reference proteome</keyword>
<evidence type="ECO:0000256" key="7">
    <source>
        <dbReference type="ARBA" id="ARBA00022827"/>
    </source>
</evidence>
<feature type="transmembrane region" description="Helical" evidence="15">
    <location>
        <begin position="171"/>
        <end position="189"/>
    </location>
</feature>
<dbReference type="SFLD" id="SFLDS00052">
    <property type="entry name" value="Ferric_Reductase_Domain"/>
    <property type="match status" value="1"/>
</dbReference>
<evidence type="ECO:0000256" key="11">
    <source>
        <dbReference type="ARBA" id="ARBA00023002"/>
    </source>
</evidence>
<protein>
    <recommendedName>
        <fullName evidence="21">FAD-binding FR-type domain-containing protein</fullName>
    </recommendedName>
</protein>
<keyword evidence="6 15" id="KW-0812">Transmembrane</keyword>
<evidence type="ECO:0000256" key="13">
    <source>
        <dbReference type="ARBA" id="ARBA00023065"/>
    </source>
</evidence>
<dbReference type="InterPro" id="IPR039261">
    <property type="entry name" value="FNR_nucleotide-bd"/>
</dbReference>
<evidence type="ECO:0000256" key="9">
    <source>
        <dbReference type="ARBA" id="ARBA00022982"/>
    </source>
</evidence>
<dbReference type="PANTHER" id="PTHR32361">
    <property type="entry name" value="FERRIC/CUPRIC REDUCTASE TRANSMEMBRANE COMPONENT"/>
    <property type="match status" value="1"/>
</dbReference>
<dbReference type="GO" id="GO:0006826">
    <property type="term" value="P:iron ion transport"/>
    <property type="evidence" value="ECO:0007669"/>
    <property type="project" value="TreeGrafter"/>
</dbReference>
<evidence type="ECO:0000256" key="6">
    <source>
        <dbReference type="ARBA" id="ARBA00022692"/>
    </source>
</evidence>
<dbReference type="SFLD" id="SFLDF00463">
    <property type="entry name" value="AIM14"/>
    <property type="match status" value="1"/>
</dbReference>
<reference evidence="19 20" key="1">
    <citation type="journal article" date="2011" name="Proc. Natl. Acad. Sci. U.S.A.">
        <title>Evolutionary erosion of yeast sex chromosomes by mating-type switching accidents.</title>
        <authorList>
            <person name="Gordon J.L."/>
            <person name="Armisen D."/>
            <person name="Proux-Wera E."/>
            <person name="Oheigeartaigh S.S."/>
            <person name="Byrne K.P."/>
            <person name="Wolfe K.H."/>
        </authorList>
    </citation>
    <scope>NUCLEOTIDE SEQUENCE [LARGE SCALE GENOMIC DNA]</scope>
    <source>
        <strain evidence="20">ATCC 10662 / CBS 1146 / NBRC 0425 / NCYC 2629 / NRRL Y-866</strain>
    </source>
</reference>
<feature type="domain" description="Ferric reductase NAD binding" evidence="18">
    <location>
        <begin position="355"/>
        <end position="514"/>
    </location>
</feature>
<dbReference type="GO" id="GO:0016175">
    <property type="term" value="F:superoxide-generating NAD(P)H oxidase activity"/>
    <property type="evidence" value="ECO:0007669"/>
    <property type="project" value="EnsemblFungi"/>
</dbReference>
<evidence type="ECO:0000259" key="17">
    <source>
        <dbReference type="Pfam" id="PF08022"/>
    </source>
</evidence>
<dbReference type="GO" id="GO:0032956">
    <property type="term" value="P:regulation of actin cytoskeleton organization"/>
    <property type="evidence" value="ECO:0007669"/>
    <property type="project" value="EnsemblFungi"/>
</dbReference>
<feature type="domain" description="FAD-binding 8" evidence="17">
    <location>
        <begin position="256"/>
        <end position="321"/>
    </location>
</feature>
<keyword evidence="11" id="KW-0560">Oxidoreductase</keyword>
<dbReference type="InterPro" id="IPR051410">
    <property type="entry name" value="Ferric/Cupric_Reductase"/>
</dbReference>
<dbReference type="InterPro" id="IPR013121">
    <property type="entry name" value="Fe_red_NAD-bd_6"/>
</dbReference>
<keyword evidence="9" id="KW-0249">Electron transport</keyword>
<dbReference type="InterPro" id="IPR013112">
    <property type="entry name" value="FAD-bd_8"/>
</dbReference>
<dbReference type="HOGENOM" id="CLU_036508_0_0_1"/>
<sequence length="528" mass="60348">MESVLEKRHGSTHLANIQYGYYVLGISVLYLVFLMLMRRVLSSRPTKSSDSRLKKILNLALPHQPALHLCIIWIFLLIPFYRHYSLIQNATVYIKRLGRLSYVLLTLNLILNLRPNWLMYPNYTYTDFIPLHKWLSRTIVMAAVVHGILFIVWWGVNEDRTISSQLSKPKNAVGLALMCEVVLLILFSLKPVRRINYNLFYVMHNIFTLSLIVLTAIHARPGVAAPYLIINAIILGIHAFSRTFFARSIDVLEKIADYRNTNLVTVQLPRSALPETFEPGCHIRISPYRRINPLYWLLPSHPFTVASLLSDQRVDLIIAENRHPRSFRLELGSGYTVINHYNPAVPQSCLLGAKRVSIVCGGSGISFGLPLYRYFKEIHPVEYLHLIWLVRDKHQLKILEDSLRDSSFDGSSEFHIFITRNPDSMEQEQQEEELPDLEFELESLNPEQLDENGAINSSATLSAGLKIKAASINMGRRINWATDLSQFVDNSHLDSTWLLTCGPETLIESGRQYAADNSINFASEIYAL</sequence>
<feature type="transmembrane region" description="Helical" evidence="15">
    <location>
        <begin position="93"/>
        <end position="113"/>
    </location>
</feature>
<dbReference type="Pfam" id="PF08022">
    <property type="entry name" value="FAD_binding_8"/>
    <property type="match status" value="1"/>
</dbReference>
<dbReference type="GO" id="GO:0005886">
    <property type="term" value="C:plasma membrane"/>
    <property type="evidence" value="ECO:0007669"/>
    <property type="project" value="TreeGrafter"/>
</dbReference>
<dbReference type="InterPro" id="IPR013130">
    <property type="entry name" value="Fe3_Rdtase_TM_dom"/>
</dbReference>
<accession>G8ZQ62</accession>
<evidence type="ECO:0000259" key="16">
    <source>
        <dbReference type="Pfam" id="PF01794"/>
    </source>
</evidence>
<feature type="transmembrane region" description="Helical" evidence="15">
    <location>
        <begin position="225"/>
        <end position="245"/>
    </location>
</feature>
<dbReference type="AlphaFoldDB" id="G8ZQ62"/>
<keyword evidence="3" id="KW-0813">Transport</keyword>
<evidence type="ECO:0000313" key="19">
    <source>
        <dbReference type="EMBL" id="CCE90756.1"/>
    </source>
</evidence>
<dbReference type="GO" id="GO:0015677">
    <property type="term" value="P:copper ion import"/>
    <property type="evidence" value="ECO:0007669"/>
    <property type="project" value="TreeGrafter"/>
</dbReference>
<evidence type="ECO:0000256" key="5">
    <source>
        <dbReference type="ARBA" id="ARBA00022630"/>
    </source>
</evidence>
<evidence type="ECO:0000256" key="2">
    <source>
        <dbReference type="ARBA" id="ARBA00004141"/>
    </source>
</evidence>
<dbReference type="Pfam" id="PF08030">
    <property type="entry name" value="NAD_binding_6"/>
    <property type="match status" value="1"/>
</dbReference>
<evidence type="ECO:0000256" key="4">
    <source>
        <dbReference type="ARBA" id="ARBA00022617"/>
    </source>
</evidence>
<keyword evidence="13" id="KW-0406">Ion transport</keyword>
<feature type="transmembrane region" description="Helical" evidence="15">
    <location>
        <begin position="201"/>
        <end position="219"/>
    </location>
</feature>
<comment type="cofactor">
    <cofactor evidence="1">
        <name>FAD</name>
        <dbReference type="ChEBI" id="CHEBI:57692"/>
    </cofactor>
</comment>
<keyword evidence="12" id="KW-0408">Iron</keyword>
<name>G8ZQ62_TORDE</name>
<evidence type="ECO:0000256" key="12">
    <source>
        <dbReference type="ARBA" id="ARBA00023004"/>
    </source>
</evidence>
<evidence type="ECO:0000256" key="1">
    <source>
        <dbReference type="ARBA" id="ARBA00001974"/>
    </source>
</evidence>
<evidence type="ECO:0000256" key="15">
    <source>
        <dbReference type="SAM" id="Phobius"/>
    </source>
</evidence>
<keyword evidence="10 15" id="KW-1133">Transmembrane helix</keyword>
<organism evidence="19 20">
    <name type="scientific">Torulaspora delbrueckii</name>
    <name type="common">Yeast</name>
    <name type="synonym">Candida colliculosa</name>
    <dbReference type="NCBI Taxonomy" id="4950"/>
    <lineage>
        <taxon>Eukaryota</taxon>
        <taxon>Fungi</taxon>
        <taxon>Dikarya</taxon>
        <taxon>Ascomycota</taxon>
        <taxon>Saccharomycotina</taxon>
        <taxon>Saccharomycetes</taxon>
        <taxon>Saccharomycetales</taxon>
        <taxon>Saccharomycetaceae</taxon>
        <taxon>Torulaspora</taxon>
    </lineage>
</organism>
<dbReference type="FunCoup" id="G8ZQ62">
    <property type="interactions" value="25"/>
</dbReference>
<keyword evidence="4" id="KW-0479">Metal-binding</keyword>
<dbReference type="SUPFAM" id="SSF52343">
    <property type="entry name" value="Ferredoxin reductase-like, C-terminal NADP-linked domain"/>
    <property type="match status" value="1"/>
</dbReference>
<dbReference type="GO" id="GO:0097038">
    <property type="term" value="C:perinuclear endoplasmic reticulum"/>
    <property type="evidence" value="ECO:0007669"/>
    <property type="project" value="EnsemblFungi"/>
</dbReference>
<evidence type="ECO:0000256" key="3">
    <source>
        <dbReference type="ARBA" id="ARBA00022448"/>
    </source>
</evidence>
<evidence type="ECO:0000256" key="10">
    <source>
        <dbReference type="ARBA" id="ARBA00022989"/>
    </source>
</evidence>
<dbReference type="RefSeq" id="XP_003679967.1">
    <property type="nucleotide sequence ID" value="XM_003679919.1"/>
</dbReference>
<evidence type="ECO:0000259" key="18">
    <source>
        <dbReference type="Pfam" id="PF08030"/>
    </source>
</evidence>
<dbReference type="InParanoid" id="G8ZQ62"/>
<feature type="transmembrane region" description="Helical" evidence="15">
    <location>
        <begin position="19"/>
        <end position="36"/>
    </location>
</feature>
<evidence type="ECO:0000256" key="14">
    <source>
        <dbReference type="ARBA" id="ARBA00023136"/>
    </source>
</evidence>
<dbReference type="PANTHER" id="PTHR32361:SF9">
    <property type="entry name" value="FERRIC REDUCTASE TRANSMEMBRANE COMPONENT 3-RELATED"/>
    <property type="match status" value="1"/>
</dbReference>
<feature type="transmembrane region" description="Helical" evidence="15">
    <location>
        <begin position="134"/>
        <end position="156"/>
    </location>
</feature>
<evidence type="ECO:0008006" key="21">
    <source>
        <dbReference type="Google" id="ProtNLM"/>
    </source>
</evidence>
<evidence type="ECO:0000256" key="8">
    <source>
        <dbReference type="ARBA" id="ARBA00022857"/>
    </source>
</evidence>
<dbReference type="eggNOG" id="KOG0039">
    <property type="taxonomic scope" value="Eukaryota"/>
</dbReference>
<keyword evidence="8" id="KW-0521">NADP</keyword>